<evidence type="ECO:0000256" key="2">
    <source>
        <dbReference type="ARBA" id="ARBA00012251"/>
    </source>
</evidence>
<keyword evidence="6" id="KW-0863">Zinc-finger</keyword>
<evidence type="ECO:0000256" key="7">
    <source>
        <dbReference type="ARBA" id="ARBA00022786"/>
    </source>
</evidence>
<dbReference type="GO" id="GO:0061630">
    <property type="term" value="F:ubiquitin protein ligase activity"/>
    <property type="evidence" value="ECO:0007669"/>
    <property type="project" value="UniProtKB-EC"/>
</dbReference>
<accession>G0MMI8</accession>
<dbReference type="InterPro" id="IPR031127">
    <property type="entry name" value="E3_UB_ligase_RBR"/>
</dbReference>
<keyword evidence="7" id="KW-0833">Ubl conjugation pathway</keyword>
<evidence type="ECO:0000313" key="11">
    <source>
        <dbReference type="Proteomes" id="UP000008068"/>
    </source>
</evidence>
<dbReference type="OrthoDB" id="1431934at2759"/>
<protein>
    <recommendedName>
        <fullName evidence="2">RBR-type E3 ubiquitin transferase</fullName>
        <ecNumber evidence="2">2.3.2.31</ecNumber>
    </recommendedName>
</protein>
<evidence type="ECO:0000313" key="10">
    <source>
        <dbReference type="EMBL" id="EGT37471.1"/>
    </source>
</evidence>
<dbReference type="Gene3D" id="3.30.40.10">
    <property type="entry name" value="Zinc/RING finger domain, C3HC4 (zinc finger)"/>
    <property type="match status" value="3"/>
</dbReference>
<sequence length="812" mass="92501">MTKINFQSTDVQIPNQILSHDQILAEMNSIGSEFEPLVKITPDQRQLLLLKVNWDIKSLRKTSNEYTDMNKLLLRHGICPKNMETFIKKSECAICCAEGKVFGLRCQHMACADCWKNYLTNKIKSGHSLLHCMSCHLSISNETLEKFLNDPKLMSSHQKLVIDSYVKADSSLKWCNEKCGKAVRRSTSDTVLCACGSKFCFSCGSDPHLPATCRQKQLWNKKRMDNESRQKLSDDKSSSWILGNTKDCPYCGAPIEKRGGCNRMVCTRCNYRFCWKCCQNWSIHGGICKLLIQYPSKMTKINFQSTDVQIPNQILSHDQILTEMSSVGSEHDPLVKLTPDQRQLLLLKFNWDIKLLRGISNGFTDMNKLLLRHGICPKNMVTSTKKSECAICCAEGKVFGLRCQHMACGKCWKDYLSTKIKSGHSLLRCISCPMSISNEALEKFLNDPKLLSSYQKLVIDSYVRADPSLKWCNEKCGKAVRRSTSDTVLCACGSEFCFSCGSDPHLPATCRQKQLWNKKRMDNESRQKLSNDKSSSWILGNTKECPHCWAPIEKRGGCNHMVCTRCNYQFCWKCCENWKYHEGKCKLSDIAIEQSREKSRFPLTTYPHNTSTMSASTELMNLEPTVDTTPCQILTPTDILTEMNVATSQIQTLLHTTPEQSQLILQKFNWDIESLRERFLEIPVTNTFLREYGIPSTEVVTYYSECDICCAYGRVLGLGCGHVACLKCWSRYLTTQIKDGQGLLRCMNFGCNMLISNEKLGKFCCDRTLIFTHQKLIIDSYVRNNSSLTWCNKKCMKAIRHRSGGMSIELPN</sequence>
<evidence type="ECO:0000256" key="5">
    <source>
        <dbReference type="ARBA" id="ARBA00022737"/>
    </source>
</evidence>
<dbReference type="EMBL" id="GL379802">
    <property type="protein sequence ID" value="EGT37471.1"/>
    <property type="molecule type" value="Genomic_DNA"/>
</dbReference>
<feature type="domain" description="RING-type" evidence="9">
    <location>
        <begin position="88"/>
        <end position="300"/>
    </location>
</feature>
<evidence type="ECO:0000256" key="6">
    <source>
        <dbReference type="ARBA" id="ARBA00022771"/>
    </source>
</evidence>
<dbReference type="AlphaFoldDB" id="G0MMI8"/>
<dbReference type="Pfam" id="PF01485">
    <property type="entry name" value="IBR"/>
    <property type="match status" value="2"/>
</dbReference>
<reference evidence="11" key="1">
    <citation type="submission" date="2011-07" db="EMBL/GenBank/DDBJ databases">
        <authorList>
            <consortium name="Caenorhabditis brenneri Sequencing and Analysis Consortium"/>
            <person name="Wilson R.K."/>
        </authorList>
    </citation>
    <scope>NUCLEOTIDE SEQUENCE [LARGE SCALE GENOMIC DNA]</scope>
    <source>
        <strain evidence="11">PB2801</strain>
    </source>
</reference>
<dbReference type="EC" id="2.3.2.31" evidence="2"/>
<dbReference type="eggNOG" id="KOG1815">
    <property type="taxonomic scope" value="Eukaryota"/>
</dbReference>
<organism evidence="11">
    <name type="scientific">Caenorhabditis brenneri</name>
    <name type="common">Nematode worm</name>
    <dbReference type="NCBI Taxonomy" id="135651"/>
    <lineage>
        <taxon>Eukaryota</taxon>
        <taxon>Metazoa</taxon>
        <taxon>Ecdysozoa</taxon>
        <taxon>Nematoda</taxon>
        <taxon>Chromadorea</taxon>
        <taxon>Rhabditida</taxon>
        <taxon>Rhabditina</taxon>
        <taxon>Rhabditomorpha</taxon>
        <taxon>Rhabditoidea</taxon>
        <taxon>Rhabditidae</taxon>
        <taxon>Peloderinae</taxon>
        <taxon>Caenorhabditis</taxon>
    </lineage>
</organism>
<comment type="catalytic activity">
    <reaction evidence="1">
        <text>[E2 ubiquitin-conjugating enzyme]-S-ubiquitinyl-L-cysteine + [acceptor protein]-L-lysine = [E2 ubiquitin-conjugating enzyme]-L-cysteine + [acceptor protein]-N(6)-ubiquitinyl-L-lysine.</text>
        <dbReference type="EC" id="2.3.2.31"/>
    </reaction>
</comment>
<gene>
    <name evidence="10" type="ORF">CAEBREN_01143</name>
</gene>
<keyword evidence="5" id="KW-0677">Repeat</keyword>
<dbReference type="GO" id="GO:0008270">
    <property type="term" value="F:zinc ion binding"/>
    <property type="evidence" value="ECO:0007669"/>
    <property type="project" value="UniProtKB-KW"/>
</dbReference>
<dbReference type="Gene3D" id="1.20.120.1750">
    <property type="match status" value="2"/>
</dbReference>
<dbReference type="STRING" id="135651.G0MMI8"/>
<dbReference type="InterPro" id="IPR013083">
    <property type="entry name" value="Znf_RING/FYVE/PHD"/>
</dbReference>
<dbReference type="InterPro" id="IPR001841">
    <property type="entry name" value="Znf_RING"/>
</dbReference>
<dbReference type="GO" id="GO:0016567">
    <property type="term" value="P:protein ubiquitination"/>
    <property type="evidence" value="ECO:0007669"/>
    <property type="project" value="InterPro"/>
</dbReference>
<feature type="domain" description="RING-type" evidence="9">
    <location>
        <begin position="385"/>
        <end position="589"/>
    </location>
</feature>
<evidence type="ECO:0000256" key="4">
    <source>
        <dbReference type="ARBA" id="ARBA00022723"/>
    </source>
</evidence>
<dbReference type="PROSITE" id="PS51873">
    <property type="entry name" value="TRIAD"/>
    <property type="match status" value="2"/>
</dbReference>
<proteinExistence type="predicted"/>
<dbReference type="InterPro" id="IPR002867">
    <property type="entry name" value="IBR_dom"/>
</dbReference>
<evidence type="ECO:0000259" key="9">
    <source>
        <dbReference type="PROSITE" id="PS51873"/>
    </source>
</evidence>
<dbReference type="HOGENOM" id="CLU_018600_0_0_1"/>
<keyword evidence="3" id="KW-0808">Transferase</keyword>
<evidence type="ECO:0000256" key="8">
    <source>
        <dbReference type="ARBA" id="ARBA00022833"/>
    </source>
</evidence>
<dbReference type="Proteomes" id="UP000008068">
    <property type="component" value="Unassembled WGS sequence"/>
</dbReference>
<dbReference type="PANTHER" id="PTHR11685">
    <property type="entry name" value="RBR FAMILY RING FINGER AND IBR DOMAIN-CONTAINING"/>
    <property type="match status" value="1"/>
</dbReference>
<keyword evidence="4" id="KW-0479">Metal-binding</keyword>
<name>G0MMI8_CAEBE</name>
<evidence type="ECO:0000256" key="3">
    <source>
        <dbReference type="ARBA" id="ARBA00022679"/>
    </source>
</evidence>
<dbReference type="Pfam" id="PF22191">
    <property type="entry name" value="IBR_1"/>
    <property type="match status" value="2"/>
</dbReference>
<dbReference type="InterPro" id="IPR044066">
    <property type="entry name" value="TRIAD_supradom"/>
</dbReference>
<evidence type="ECO:0000256" key="1">
    <source>
        <dbReference type="ARBA" id="ARBA00001798"/>
    </source>
</evidence>
<keyword evidence="8" id="KW-0862">Zinc</keyword>
<keyword evidence="11" id="KW-1185">Reference proteome</keyword>
<dbReference type="InParanoid" id="G0MMI8"/>
<dbReference type="SMART" id="SM00647">
    <property type="entry name" value="IBR"/>
    <property type="match status" value="4"/>
</dbReference>
<dbReference type="SMART" id="SM00184">
    <property type="entry name" value="RING"/>
    <property type="match status" value="4"/>
</dbReference>
<dbReference type="SUPFAM" id="SSF57850">
    <property type="entry name" value="RING/U-box"/>
    <property type="match status" value="7"/>
</dbReference>